<evidence type="ECO:0000259" key="1">
    <source>
        <dbReference type="Pfam" id="PF04187"/>
    </source>
</evidence>
<organism evidence="2 3">
    <name type="scientific">Comamonas sediminis</name>
    <dbReference type="NCBI Taxonomy" id="1783360"/>
    <lineage>
        <taxon>Bacteria</taxon>
        <taxon>Pseudomonadati</taxon>
        <taxon>Pseudomonadota</taxon>
        <taxon>Betaproteobacteria</taxon>
        <taxon>Burkholderiales</taxon>
        <taxon>Comamonadaceae</taxon>
        <taxon>Comamonas</taxon>
    </lineage>
</organism>
<evidence type="ECO:0000313" key="2">
    <source>
        <dbReference type="EMBL" id="MEY2253351.1"/>
    </source>
</evidence>
<keyword evidence="2" id="KW-0449">Lipoprotein</keyword>
<dbReference type="Pfam" id="PF04187">
    <property type="entry name" value="Cofac_haem_bdg"/>
    <property type="match status" value="1"/>
</dbReference>
<keyword evidence="3" id="KW-1185">Reference proteome</keyword>
<reference evidence="2 3" key="1">
    <citation type="journal article" date="2016" name="Int. J. Syst. Evol. Microbiol.">
        <title>Description of Comamonas sediminis sp. nov., isolated from lagoon sediments.</title>
        <authorList>
            <person name="Subhash Y."/>
            <person name="Bang J.J."/>
            <person name="You T.H."/>
            <person name="Lee S.S."/>
        </authorList>
    </citation>
    <scope>NUCLEOTIDE SEQUENCE [LARGE SCALE GENOMIC DNA]</scope>
    <source>
        <strain evidence="2 3">JCM 31169</strain>
    </source>
</reference>
<sequence>MEHIQPIRPGGWLPGLLGWALLAGCASQAPQSPAPANAEMGLSTMSLAEAPDVLLLGEQHDAAAHQQWQRATVAHWAARRQLAAVVLEMADAGHSTQGLAPSASDAQVQQALAWNDKGWPWRHYGPVVMAAVQAGVPVLGGNLPRAQMREVMQQTRWDSHLPVAAWQRQLDAMADGHCGLLPNHQLAPMARIQLAKDESMASTAMAQLQPGKTVLLIAGRGHVLRSTGIPTWLPAGTRSVVAIGQAGNQAQADAADRDWVHSTPALPAEDHCAALREKWKQ</sequence>
<dbReference type="Proteomes" id="UP001562178">
    <property type="component" value="Unassembled WGS sequence"/>
</dbReference>
<proteinExistence type="predicted"/>
<name>A0ABV4B928_9BURK</name>
<dbReference type="Gene3D" id="1.10.8.760">
    <property type="entry name" value="Haem-binding uptake, Tiki superfamily, ChaN, domain 2"/>
    <property type="match status" value="1"/>
</dbReference>
<dbReference type="InterPro" id="IPR007314">
    <property type="entry name" value="Cofac_haem-bd_dom"/>
</dbReference>
<evidence type="ECO:0000313" key="3">
    <source>
        <dbReference type="Proteomes" id="UP001562178"/>
    </source>
</evidence>
<feature type="domain" description="Haem-binding uptake Tiki superfamily ChaN" evidence="1">
    <location>
        <begin position="49"/>
        <end position="233"/>
    </location>
</feature>
<dbReference type="SUPFAM" id="SSF159501">
    <property type="entry name" value="EreA/ChaN-like"/>
    <property type="match status" value="1"/>
</dbReference>
<protein>
    <submittedName>
        <fullName evidence="2">ChaN family lipoprotein</fullName>
    </submittedName>
</protein>
<dbReference type="EMBL" id="JBGBDC010000009">
    <property type="protein sequence ID" value="MEY2253351.1"/>
    <property type="molecule type" value="Genomic_DNA"/>
</dbReference>
<gene>
    <name evidence="2" type="ORF">AB7A72_20195</name>
</gene>
<dbReference type="Gene3D" id="3.40.50.11550">
    <property type="match status" value="1"/>
</dbReference>
<comment type="caution">
    <text evidence="2">The sequence shown here is derived from an EMBL/GenBank/DDBJ whole genome shotgun (WGS) entry which is preliminary data.</text>
</comment>
<dbReference type="RefSeq" id="WP_369460944.1">
    <property type="nucleotide sequence ID" value="NZ_JBGBDC010000009.1"/>
</dbReference>
<dbReference type="CDD" id="cd14727">
    <property type="entry name" value="ChanN-like"/>
    <property type="match status" value="1"/>
</dbReference>
<accession>A0ABV4B928</accession>